<reference evidence="1" key="2">
    <citation type="journal article" date="2015" name="Data Brief">
        <title>Shoot transcriptome of the giant reed, Arundo donax.</title>
        <authorList>
            <person name="Barrero R.A."/>
            <person name="Guerrero F.D."/>
            <person name="Moolhuijzen P."/>
            <person name="Goolsby J.A."/>
            <person name="Tidwell J."/>
            <person name="Bellgard S.E."/>
            <person name="Bellgard M.I."/>
        </authorList>
    </citation>
    <scope>NUCLEOTIDE SEQUENCE</scope>
    <source>
        <tissue evidence="1">Shoot tissue taken approximately 20 cm above the soil surface</tissue>
    </source>
</reference>
<dbReference type="EMBL" id="GBRH01268941">
    <property type="protein sequence ID" value="JAD28954.1"/>
    <property type="molecule type" value="Transcribed_RNA"/>
</dbReference>
<dbReference type="AlphaFoldDB" id="A0A0A8YQ95"/>
<proteinExistence type="predicted"/>
<protein>
    <submittedName>
        <fullName evidence="1">Uncharacterized protein</fullName>
    </submittedName>
</protein>
<accession>A0A0A8YQ95</accession>
<name>A0A0A8YQ95_ARUDO</name>
<reference evidence="1" key="1">
    <citation type="submission" date="2014-09" db="EMBL/GenBank/DDBJ databases">
        <authorList>
            <person name="Magalhaes I.L.F."/>
            <person name="Oliveira U."/>
            <person name="Santos F.R."/>
            <person name="Vidigal T.H.D.A."/>
            <person name="Brescovit A.D."/>
            <person name="Santos A.J."/>
        </authorList>
    </citation>
    <scope>NUCLEOTIDE SEQUENCE</scope>
    <source>
        <tissue evidence="1">Shoot tissue taken approximately 20 cm above the soil surface</tissue>
    </source>
</reference>
<evidence type="ECO:0000313" key="1">
    <source>
        <dbReference type="EMBL" id="JAD28954.1"/>
    </source>
</evidence>
<sequence length="32" mass="3415">MNSIVLPALNSYDNSIFLYAMFYHSCGGGGAT</sequence>
<organism evidence="1">
    <name type="scientific">Arundo donax</name>
    <name type="common">Giant reed</name>
    <name type="synonym">Donax arundinaceus</name>
    <dbReference type="NCBI Taxonomy" id="35708"/>
    <lineage>
        <taxon>Eukaryota</taxon>
        <taxon>Viridiplantae</taxon>
        <taxon>Streptophyta</taxon>
        <taxon>Embryophyta</taxon>
        <taxon>Tracheophyta</taxon>
        <taxon>Spermatophyta</taxon>
        <taxon>Magnoliopsida</taxon>
        <taxon>Liliopsida</taxon>
        <taxon>Poales</taxon>
        <taxon>Poaceae</taxon>
        <taxon>PACMAD clade</taxon>
        <taxon>Arundinoideae</taxon>
        <taxon>Arundineae</taxon>
        <taxon>Arundo</taxon>
    </lineage>
</organism>